<accession>A0ACC2JZK8</accession>
<organism evidence="1 2">
    <name type="scientific">Lasiodiplodia mahajangana</name>
    <dbReference type="NCBI Taxonomy" id="1108764"/>
    <lineage>
        <taxon>Eukaryota</taxon>
        <taxon>Fungi</taxon>
        <taxon>Dikarya</taxon>
        <taxon>Ascomycota</taxon>
        <taxon>Pezizomycotina</taxon>
        <taxon>Dothideomycetes</taxon>
        <taxon>Dothideomycetes incertae sedis</taxon>
        <taxon>Botryosphaeriales</taxon>
        <taxon>Botryosphaeriaceae</taxon>
        <taxon>Lasiodiplodia</taxon>
    </lineage>
</organism>
<evidence type="ECO:0000313" key="2">
    <source>
        <dbReference type="Proteomes" id="UP001153332"/>
    </source>
</evidence>
<sequence>MDSLLSPPSSRETISSPSPLILPLTSAPTTAIHPAVARGYLRSHTVPIPQTRDEALTSSLKSRNSISVDRKAETPTVQQLVAEAITELGTIQRDVKKTHSLMERIRYRDEELVRSSLASLTRSVDESQAVLLQWKAGATRVNGTVETIRELLDSFNSVMRGGGSHRAQVSKYPKGLPWIQDSQRGQQEIMQEHLCAFETRIEKTEKWFKLFVVAFLEAHVREMEIELFKYRATSNQNHLTEAPHLTGKLDILSKPHIHERIRHLSECVRPSWRQYKDVPGAYLRRYEFYKRAQHHSAGKWLFHTPAFTSWLQDSSRNLLWCRGEPGVGKSFLASRVIDSLRRNGYHHAYFHLGTGKVQSASGVILALLEQLCAQTGTVPSSLELSTQATQYDALEGSKKVQAFDSASSEDPTEPTPNLPRRHDNSNRGHNPCHTPPSLDTLIAALCDTCSSRTFRPSQLFIVLDGWDEDNMDVAEEFQLTLAALISCSCKLYISSRPNQGFEDVPVNVIDLEDGNWLDMIKYTEEKLRVGLYSLPYKAIIDAGREVFRPSSNIFNVTNIMVQTVLRASDPQGYIDKLKHYHISDLLPQDIGVQLLNPQNQLIDVSRVSKVIILYLLESDCPLSFDALGALLPAILKFMYPSNHDFNGRDLENTLRNCEPFVTIDPGNQVVGLNVAISNRSEIIEFWRAEVPKMYLAIIKSHLKLISKKKPPAGLYDVESELADLFRRQPELEHAVTWPNYVQRLIHLGGVERDSGKEAIDKLFQNEEGLSSTLQMYLFVRGEHCQYGMTWDVFNTWIKSMSKLQMIARWGFTWAAQKILSETPEAVSKSDSRSSTALHEAAKGGFMDITKLLLEKNARADCIDVEGKTPSVYAFEKGHLSLFIQLFNAQVAVSPKPQVERISDEITLAYCRARNKVHGNSPERSKELTVLQIISEDDDQQAAVISFLLVTGTDPDCTNDQGEPALYLAIKHNKRRVLTALLDQGADPSKKTGSGLRESPLHLAVRLGLTYIIELLLEAGADVNSLDCTGRTPLFTTLDCEKEGEIEGMMGKLVAHGANVDHADSQGRRPLHVAAEKGLVTPLLLFRFWAKDKNPRDNEGCTLLDHAKRYGSIEVQWLLGE</sequence>
<protein>
    <submittedName>
        <fullName evidence="1">Uncharacterized protein</fullName>
    </submittedName>
</protein>
<dbReference type="EMBL" id="JAPUUL010000094">
    <property type="protein sequence ID" value="KAJ8132703.1"/>
    <property type="molecule type" value="Genomic_DNA"/>
</dbReference>
<keyword evidence="2" id="KW-1185">Reference proteome</keyword>
<comment type="caution">
    <text evidence="1">The sequence shown here is derived from an EMBL/GenBank/DDBJ whole genome shotgun (WGS) entry which is preliminary data.</text>
</comment>
<reference evidence="1" key="1">
    <citation type="submission" date="2022-12" db="EMBL/GenBank/DDBJ databases">
        <title>Genome Sequence of Lasiodiplodia mahajangana.</title>
        <authorList>
            <person name="Buettner E."/>
        </authorList>
    </citation>
    <scope>NUCLEOTIDE SEQUENCE</scope>
    <source>
        <strain evidence="1">VT137</strain>
    </source>
</reference>
<gene>
    <name evidence="1" type="ORF">O1611_g922</name>
</gene>
<evidence type="ECO:0000313" key="1">
    <source>
        <dbReference type="EMBL" id="KAJ8132703.1"/>
    </source>
</evidence>
<dbReference type="Proteomes" id="UP001153332">
    <property type="component" value="Unassembled WGS sequence"/>
</dbReference>
<proteinExistence type="predicted"/>
<name>A0ACC2JZK8_9PEZI</name>